<dbReference type="GO" id="GO:0003676">
    <property type="term" value="F:nucleic acid binding"/>
    <property type="evidence" value="ECO:0007669"/>
    <property type="project" value="InterPro"/>
</dbReference>
<feature type="domain" description="Tc1-like transposase DDE" evidence="1">
    <location>
        <begin position="27"/>
        <end position="160"/>
    </location>
</feature>
<dbReference type="Gene3D" id="3.30.420.10">
    <property type="entry name" value="Ribonuclease H-like superfamily/Ribonuclease H"/>
    <property type="match status" value="1"/>
</dbReference>
<reference evidence="2" key="1">
    <citation type="submission" date="2017-11" db="EMBL/GenBank/DDBJ databases">
        <title>The sensing device of the deep-sea amphipod.</title>
        <authorList>
            <person name="Kobayashi H."/>
            <person name="Nagahama T."/>
            <person name="Arai W."/>
            <person name="Sasagawa Y."/>
            <person name="Umeda M."/>
            <person name="Hayashi T."/>
            <person name="Nikaido I."/>
            <person name="Watanabe H."/>
            <person name="Oguri K."/>
            <person name="Kitazato H."/>
            <person name="Fujioka K."/>
            <person name="Kido Y."/>
            <person name="Takami H."/>
        </authorList>
    </citation>
    <scope>NUCLEOTIDE SEQUENCE</scope>
    <source>
        <tissue evidence="2">Whole body</tissue>
    </source>
</reference>
<dbReference type="Pfam" id="PF13358">
    <property type="entry name" value="DDE_3"/>
    <property type="match status" value="1"/>
</dbReference>
<protein>
    <recommendedName>
        <fullName evidence="1">Tc1-like transposase DDE domain-containing protein</fullName>
    </recommendedName>
</protein>
<dbReference type="InterPro" id="IPR038717">
    <property type="entry name" value="Tc1-like_DDE_dom"/>
</dbReference>
<accession>A0A6A7FWY1</accession>
<evidence type="ECO:0000313" key="2">
    <source>
        <dbReference type="EMBL" id="LAC22860.1"/>
    </source>
</evidence>
<sequence>MNKEENKVKRSTYMNKLFENRAEGRSLIWIDETNFNLYCKRSQGRSRIGTRASVVVPASKGSNLHCIGAMSSSALVLFTTRRGAFKANDCLQWFRDLVDACEGQGIHNPTFIIDNAPTHCRLENIIQEFPHVKLLRLAPYSYLLNPIELMWNIFKSHLKRMLQERMPRILNITHVPGLSMAEQRMRELEQIANESIAFITPNMSMGFSNRVERYYPMASREDLKELP</sequence>
<evidence type="ECO:0000259" key="1">
    <source>
        <dbReference type="Pfam" id="PF13358"/>
    </source>
</evidence>
<dbReference type="EMBL" id="IACT01003628">
    <property type="protein sequence ID" value="LAC22860.1"/>
    <property type="molecule type" value="mRNA"/>
</dbReference>
<dbReference type="InterPro" id="IPR036397">
    <property type="entry name" value="RNaseH_sf"/>
</dbReference>
<name>A0A6A7FWY1_9CRUS</name>
<dbReference type="AlphaFoldDB" id="A0A6A7FWY1"/>
<organism evidence="2">
    <name type="scientific">Hirondellea gigas</name>
    <dbReference type="NCBI Taxonomy" id="1518452"/>
    <lineage>
        <taxon>Eukaryota</taxon>
        <taxon>Metazoa</taxon>
        <taxon>Ecdysozoa</taxon>
        <taxon>Arthropoda</taxon>
        <taxon>Crustacea</taxon>
        <taxon>Multicrustacea</taxon>
        <taxon>Malacostraca</taxon>
        <taxon>Eumalacostraca</taxon>
        <taxon>Peracarida</taxon>
        <taxon>Amphipoda</taxon>
        <taxon>Amphilochidea</taxon>
        <taxon>Lysianassida</taxon>
        <taxon>Lysianassidira</taxon>
        <taxon>Lysianassoidea</taxon>
        <taxon>Lysianassidae</taxon>
        <taxon>Hirondellea</taxon>
    </lineage>
</organism>
<proteinExistence type="evidence at transcript level"/>